<organism evidence="1 2">
    <name type="scientific">Geosporobacter ferrireducens</name>
    <dbReference type="NCBI Taxonomy" id="1424294"/>
    <lineage>
        <taxon>Bacteria</taxon>
        <taxon>Bacillati</taxon>
        <taxon>Bacillota</taxon>
        <taxon>Clostridia</taxon>
        <taxon>Peptostreptococcales</taxon>
        <taxon>Thermotaleaceae</taxon>
        <taxon>Geosporobacter</taxon>
    </lineage>
</organism>
<dbReference type="EMBL" id="CP017269">
    <property type="protein sequence ID" value="AOT70688.1"/>
    <property type="molecule type" value="Genomic_DNA"/>
</dbReference>
<keyword evidence="2" id="KW-1185">Reference proteome</keyword>
<name>A0A1D8GIF5_9FIRM</name>
<gene>
    <name evidence="1" type="ORF">Gferi_14565</name>
</gene>
<proteinExistence type="predicted"/>
<accession>A0A1D8GIF5</accession>
<evidence type="ECO:0000313" key="1">
    <source>
        <dbReference type="EMBL" id="AOT70688.1"/>
    </source>
</evidence>
<dbReference type="Proteomes" id="UP000095743">
    <property type="component" value="Chromosome"/>
</dbReference>
<dbReference type="AlphaFoldDB" id="A0A1D8GIF5"/>
<dbReference type="STRING" id="1424294.Gferi_14565"/>
<evidence type="ECO:0000313" key="2">
    <source>
        <dbReference type="Proteomes" id="UP000095743"/>
    </source>
</evidence>
<sequence>MDIYLSINNREQLITLPVLPTEFRIQSGMKNDTYDTISQGEIKLIGMETLKSISIQSFFPSKDYSFLKDRTYKGWEYINMLESWKTRRVPIRLVISDTPVNMACTIESFEYGLQDGSGDIYYTLTLSEFKFIELGKRSV</sequence>
<evidence type="ECO:0008006" key="3">
    <source>
        <dbReference type="Google" id="ProtNLM"/>
    </source>
</evidence>
<protein>
    <recommendedName>
        <fullName evidence="3">Terminase</fullName>
    </recommendedName>
</protein>
<dbReference type="RefSeq" id="WP_069977729.1">
    <property type="nucleotide sequence ID" value="NZ_CP017269.1"/>
</dbReference>
<dbReference type="KEGG" id="gfe:Gferi_14565"/>
<reference evidence="1 2" key="1">
    <citation type="submission" date="2016-09" db="EMBL/GenBank/DDBJ databases">
        <title>Genomic analysis reveals versatility of anaerobic energy metabolism of Geosporobacter ferrireducens IRF9 of phylum Firmicutes.</title>
        <authorList>
            <person name="Kim S.-J."/>
        </authorList>
    </citation>
    <scope>NUCLEOTIDE SEQUENCE [LARGE SCALE GENOMIC DNA]</scope>
    <source>
        <strain evidence="1 2">IRF9</strain>
    </source>
</reference>
<dbReference type="OrthoDB" id="9800780at2"/>